<feature type="non-terminal residue" evidence="2">
    <location>
        <position position="1"/>
    </location>
</feature>
<dbReference type="AlphaFoldDB" id="A0A0B2R2C8"/>
<dbReference type="Proteomes" id="UP000053555">
    <property type="component" value="Unassembled WGS sequence"/>
</dbReference>
<organism evidence="2">
    <name type="scientific">Glycine soja</name>
    <name type="common">Wild soybean</name>
    <dbReference type="NCBI Taxonomy" id="3848"/>
    <lineage>
        <taxon>Eukaryota</taxon>
        <taxon>Viridiplantae</taxon>
        <taxon>Streptophyta</taxon>
        <taxon>Embryophyta</taxon>
        <taxon>Tracheophyta</taxon>
        <taxon>Spermatophyta</taxon>
        <taxon>Magnoliopsida</taxon>
        <taxon>eudicotyledons</taxon>
        <taxon>Gunneridae</taxon>
        <taxon>Pentapetalae</taxon>
        <taxon>rosids</taxon>
        <taxon>fabids</taxon>
        <taxon>Fabales</taxon>
        <taxon>Fabaceae</taxon>
        <taxon>Papilionoideae</taxon>
        <taxon>50 kb inversion clade</taxon>
        <taxon>NPAAA clade</taxon>
        <taxon>indigoferoid/millettioid clade</taxon>
        <taxon>Phaseoleae</taxon>
        <taxon>Glycine</taxon>
        <taxon>Glycine subgen. Soja</taxon>
    </lineage>
</organism>
<proteinExistence type="predicted"/>
<feature type="non-terminal residue" evidence="2">
    <location>
        <position position="79"/>
    </location>
</feature>
<keyword evidence="1" id="KW-0812">Transmembrane</keyword>
<evidence type="ECO:0000256" key="1">
    <source>
        <dbReference type="SAM" id="Phobius"/>
    </source>
</evidence>
<feature type="transmembrane region" description="Helical" evidence="1">
    <location>
        <begin position="59"/>
        <end position="78"/>
    </location>
</feature>
<sequence length="79" mass="9154">SINSGLGLFSHSNLNPSVSLYEISLLVLYYKFECLPWKWSLFSTFYVLDDNYSFTKESFHSLFLANSLFFFHLIVIVAA</sequence>
<name>A0A0B2R2C8_GLYSO</name>
<reference evidence="2" key="1">
    <citation type="submission" date="2014-07" db="EMBL/GenBank/DDBJ databases">
        <title>Identification of a novel salt tolerance gene in wild soybean by whole-genome sequencing.</title>
        <authorList>
            <person name="Lam H.-M."/>
            <person name="Qi X."/>
            <person name="Li M.-W."/>
            <person name="Liu X."/>
            <person name="Xie M."/>
            <person name="Ni M."/>
            <person name="Xu X."/>
        </authorList>
    </citation>
    <scope>NUCLEOTIDE SEQUENCE [LARGE SCALE GENOMIC DNA]</scope>
    <source>
        <tissue evidence="2">Root</tissue>
    </source>
</reference>
<gene>
    <name evidence="2" type="ORF">glysoja_025170</name>
</gene>
<protein>
    <submittedName>
        <fullName evidence="2">Uncharacterized protein</fullName>
    </submittedName>
</protein>
<evidence type="ECO:0000313" key="2">
    <source>
        <dbReference type="EMBL" id="KHN26072.1"/>
    </source>
</evidence>
<dbReference type="EMBL" id="KN654116">
    <property type="protein sequence ID" value="KHN26072.1"/>
    <property type="molecule type" value="Genomic_DNA"/>
</dbReference>
<keyword evidence="1" id="KW-0472">Membrane</keyword>
<accession>A0A0B2R2C8</accession>
<keyword evidence="1" id="KW-1133">Transmembrane helix</keyword>